<comment type="catalytic activity">
    <reaction evidence="6">
        <text>precorrin-2 + NAD(+) = sirohydrochlorin + NADH + 2 H(+)</text>
        <dbReference type="Rhea" id="RHEA:15613"/>
        <dbReference type="ChEBI" id="CHEBI:15378"/>
        <dbReference type="ChEBI" id="CHEBI:57540"/>
        <dbReference type="ChEBI" id="CHEBI:57945"/>
        <dbReference type="ChEBI" id="CHEBI:58351"/>
        <dbReference type="ChEBI" id="CHEBI:58827"/>
        <dbReference type="EC" id="1.3.1.76"/>
    </reaction>
</comment>
<dbReference type="Gene3D" id="1.10.8.610">
    <property type="entry name" value="SirC, precorrin-2 dehydrogenase, C-terminal helical domain-like"/>
    <property type="match status" value="1"/>
</dbReference>
<dbReference type="AlphaFoldDB" id="W4PYB6"/>
<dbReference type="RefSeq" id="WP_034742383.1">
    <property type="nucleotide sequence ID" value="NZ_BAUT01000004.1"/>
</dbReference>
<dbReference type="SUPFAM" id="SSF75615">
    <property type="entry name" value="Siroheme synthase middle domains-like"/>
    <property type="match status" value="1"/>
</dbReference>
<dbReference type="Proteomes" id="UP000018890">
    <property type="component" value="Unassembled WGS sequence"/>
</dbReference>
<keyword evidence="4" id="KW-0520">NAD</keyword>
<accession>W4PYB6</accession>
<evidence type="ECO:0000256" key="6">
    <source>
        <dbReference type="ARBA" id="ARBA00047561"/>
    </source>
</evidence>
<dbReference type="PANTHER" id="PTHR35330:SF1">
    <property type="entry name" value="SIROHEME BIOSYNTHESIS PROTEIN MET8"/>
    <property type="match status" value="1"/>
</dbReference>
<dbReference type="NCBIfam" id="TIGR01470">
    <property type="entry name" value="cysG_Nterm"/>
    <property type="match status" value="1"/>
</dbReference>
<dbReference type="OrthoDB" id="9773765at2"/>
<dbReference type="GO" id="GO:0043115">
    <property type="term" value="F:precorrin-2 dehydrogenase activity"/>
    <property type="evidence" value="ECO:0007669"/>
    <property type="project" value="UniProtKB-EC"/>
</dbReference>
<organism evidence="7 8">
    <name type="scientific">Halalkalibacter wakoensis JCM 9140</name>
    <dbReference type="NCBI Taxonomy" id="1236970"/>
    <lineage>
        <taxon>Bacteria</taxon>
        <taxon>Bacillati</taxon>
        <taxon>Bacillota</taxon>
        <taxon>Bacilli</taxon>
        <taxon>Bacillales</taxon>
        <taxon>Bacillaceae</taxon>
        <taxon>Halalkalibacter</taxon>
    </lineage>
</organism>
<dbReference type="InterPro" id="IPR028161">
    <property type="entry name" value="Met8-like"/>
</dbReference>
<dbReference type="GO" id="GO:0004325">
    <property type="term" value="F:ferrochelatase activity"/>
    <property type="evidence" value="ECO:0007669"/>
    <property type="project" value="InterPro"/>
</dbReference>
<proteinExistence type="predicted"/>
<dbReference type="InterPro" id="IPR006367">
    <property type="entry name" value="Sirohaem_synthase_N"/>
</dbReference>
<dbReference type="STRING" id="1236970.JCM9140_784"/>
<reference evidence="7" key="1">
    <citation type="journal article" date="2014" name="Genome Announc.">
        <title>Draft Genome Sequences of Three Alkaliphilic Bacillus Strains, Bacillus wakoensis JCM 9140T, Bacillus akibai JCM 9157T, and Bacillus hemicellulosilyticus JCM 9152T.</title>
        <authorList>
            <person name="Yuki M."/>
            <person name="Oshima K."/>
            <person name="Suda W."/>
            <person name="Oshida Y."/>
            <person name="Kitamura K."/>
            <person name="Iida T."/>
            <person name="Hattori M."/>
            <person name="Ohkuma M."/>
        </authorList>
    </citation>
    <scope>NUCLEOTIDE SEQUENCE [LARGE SCALE GENOMIC DNA]</scope>
    <source>
        <strain evidence="7">JCM 9140</strain>
    </source>
</reference>
<dbReference type="EC" id="1.3.1.76" evidence="2"/>
<evidence type="ECO:0000313" key="7">
    <source>
        <dbReference type="EMBL" id="GAE24831.1"/>
    </source>
</evidence>
<keyword evidence="8" id="KW-1185">Reference proteome</keyword>
<name>W4PYB6_9BACI</name>
<sequence length="207" mass="23404">MSHLSIMLKLDTKRAAVIGGGSVAARHIPKLLELGIKEVNLYAPTIDSKLEQFIENPQFHWVKGSVESHAYFDEELLFFLTNNPELHLALFEKKKPYQLVYFADDSSLSDFHFPLTVQRGSLSVSLSTGGASPTYGKKLMKKVEGILPETIEDDLLFLEKARKQVLNSQLDQLKRREILRSCASASFLQSSNREELLQKLINKANKK</sequence>
<keyword evidence="5" id="KW-0627">Porphyrin biosynthesis</keyword>
<dbReference type="UniPathway" id="UPA00262">
    <property type="reaction ID" value="UER00222"/>
</dbReference>
<dbReference type="SUPFAM" id="SSF51735">
    <property type="entry name" value="NAD(P)-binding Rossmann-fold domains"/>
    <property type="match status" value="1"/>
</dbReference>
<evidence type="ECO:0000256" key="1">
    <source>
        <dbReference type="ARBA" id="ARBA00005010"/>
    </source>
</evidence>
<evidence type="ECO:0000256" key="2">
    <source>
        <dbReference type="ARBA" id="ARBA00012400"/>
    </source>
</evidence>
<dbReference type="EMBL" id="BAUT01000004">
    <property type="protein sequence ID" value="GAE24831.1"/>
    <property type="molecule type" value="Genomic_DNA"/>
</dbReference>
<keyword evidence="3" id="KW-0560">Oxidoreductase</keyword>
<evidence type="ECO:0000256" key="4">
    <source>
        <dbReference type="ARBA" id="ARBA00023027"/>
    </source>
</evidence>
<dbReference type="GO" id="GO:0019354">
    <property type="term" value="P:siroheme biosynthetic process"/>
    <property type="evidence" value="ECO:0007669"/>
    <property type="project" value="UniProtKB-UniPathway"/>
</dbReference>
<comment type="caution">
    <text evidence="7">The sequence shown here is derived from an EMBL/GenBank/DDBJ whole genome shotgun (WGS) entry which is preliminary data.</text>
</comment>
<dbReference type="Pfam" id="PF13241">
    <property type="entry name" value="NAD_binding_7"/>
    <property type="match status" value="1"/>
</dbReference>
<dbReference type="Gene3D" id="3.40.50.720">
    <property type="entry name" value="NAD(P)-binding Rossmann-like Domain"/>
    <property type="match status" value="1"/>
</dbReference>
<evidence type="ECO:0000256" key="5">
    <source>
        <dbReference type="ARBA" id="ARBA00023244"/>
    </source>
</evidence>
<evidence type="ECO:0000313" key="8">
    <source>
        <dbReference type="Proteomes" id="UP000018890"/>
    </source>
</evidence>
<dbReference type="PANTHER" id="PTHR35330">
    <property type="entry name" value="SIROHEME BIOSYNTHESIS PROTEIN MET8"/>
    <property type="match status" value="1"/>
</dbReference>
<protein>
    <recommendedName>
        <fullName evidence="2">precorrin-2 dehydrogenase</fullName>
        <ecNumber evidence="2">1.3.1.76</ecNumber>
    </recommendedName>
</protein>
<evidence type="ECO:0000256" key="3">
    <source>
        <dbReference type="ARBA" id="ARBA00023002"/>
    </source>
</evidence>
<gene>
    <name evidence="7" type="ORF">JCM9140_784</name>
</gene>
<dbReference type="InterPro" id="IPR036291">
    <property type="entry name" value="NAD(P)-bd_dom_sf"/>
</dbReference>
<dbReference type="InterPro" id="IPR042518">
    <property type="entry name" value="SirC_C"/>
</dbReference>
<comment type="pathway">
    <text evidence="1">Porphyrin-containing compound metabolism; siroheme biosynthesis; sirohydrochlorin from precorrin-2: step 1/1.</text>
</comment>